<sequence length="120" mass="13340">MTEPLPLGGHFSSNSSKGSASSFNSSTFLVFKGGSWGMSNSRFSSVAALQVFLSSSTIHVLFDSFLKRCQKVRTEEGGGVHVRPPEARYVDIRQGGLVGECWSFRGSPRRHLELRRWKIF</sequence>
<dbReference type="AlphaFoldDB" id="A0AAN7Q9A4"/>
<evidence type="ECO:0000313" key="3">
    <source>
        <dbReference type="Proteomes" id="UP001345219"/>
    </source>
</evidence>
<reference evidence="2 3" key="1">
    <citation type="journal article" date="2023" name="Hortic Res">
        <title>Pangenome of water caltrop reveals structural variations and asymmetric subgenome divergence after allopolyploidization.</title>
        <authorList>
            <person name="Zhang X."/>
            <person name="Chen Y."/>
            <person name="Wang L."/>
            <person name="Yuan Y."/>
            <person name="Fang M."/>
            <person name="Shi L."/>
            <person name="Lu R."/>
            <person name="Comes H.P."/>
            <person name="Ma Y."/>
            <person name="Chen Y."/>
            <person name="Huang G."/>
            <person name="Zhou Y."/>
            <person name="Zheng Z."/>
            <person name="Qiu Y."/>
        </authorList>
    </citation>
    <scope>NUCLEOTIDE SEQUENCE [LARGE SCALE GENOMIC DNA]</scope>
    <source>
        <tissue evidence="2">Roots</tissue>
    </source>
</reference>
<feature type="region of interest" description="Disordered" evidence="1">
    <location>
        <begin position="1"/>
        <end position="22"/>
    </location>
</feature>
<feature type="compositionally biased region" description="Low complexity" evidence="1">
    <location>
        <begin position="11"/>
        <end position="22"/>
    </location>
</feature>
<dbReference type="Proteomes" id="UP001345219">
    <property type="component" value="Chromosome 23"/>
</dbReference>
<evidence type="ECO:0000313" key="2">
    <source>
        <dbReference type="EMBL" id="KAK4761793.1"/>
    </source>
</evidence>
<protein>
    <submittedName>
        <fullName evidence="2">Uncharacterized protein</fullName>
    </submittedName>
</protein>
<proteinExistence type="predicted"/>
<keyword evidence="3" id="KW-1185">Reference proteome</keyword>
<name>A0AAN7Q9A4_9MYRT</name>
<comment type="caution">
    <text evidence="2">The sequence shown here is derived from an EMBL/GenBank/DDBJ whole genome shotgun (WGS) entry which is preliminary data.</text>
</comment>
<evidence type="ECO:0000256" key="1">
    <source>
        <dbReference type="SAM" id="MobiDB-lite"/>
    </source>
</evidence>
<accession>A0AAN7Q9A4</accession>
<dbReference type="EMBL" id="JAXIOK010000009">
    <property type="protein sequence ID" value="KAK4761793.1"/>
    <property type="molecule type" value="Genomic_DNA"/>
</dbReference>
<organism evidence="2 3">
    <name type="scientific">Trapa incisa</name>
    <dbReference type="NCBI Taxonomy" id="236973"/>
    <lineage>
        <taxon>Eukaryota</taxon>
        <taxon>Viridiplantae</taxon>
        <taxon>Streptophyta</taxon>
        <taxon>Embryophyta</taxon>
        <taxon>Tracheophyta</taxon>
        <taxon>Spermatophyta</taxon>
        <taxon>Magnoliopsida</taxon>
        <taxon>eudicotyledons</taxon>
        <taxon>Gunneridae</taxon>
        <taxon>Pentapetalae</taxon>
        <taxon>rosids</taxon>
        <taxon>malvids</taxon>
        <taxon>Myrtales</taxon>
        <taxon>Lythraceae</taxon>
        <taxon>Trapa</taxon>
    </lineage>
</organism>
<gene>
    <name evidence="2" type="ORF">SAY87_029677</name>
</gene>